<protein>
    <recommendedName>
        <fullName evidence="3">DUS-like FMN-binding domain-containing protein</fullName>
    </recommendedName>
</protein>
<dbReference type="CDD" id="cd02801">
    <property type="entry name" value="DUS_like_FMN"/>
    <property type="match status" value="1"/>
</dbReference>
<name>A0ABQ5K739_9EUKA</name>
<keyword evidence="5" id="KW-1185">Reference proteome</keyword>
<feature type="domain" description="DUS-like FMN-binding" evidence="3">
    <location>
        <begin position="80"/>
        <end position="314"/>
    </location>
</feature>
<reference evidence="4" key="1">
    <citation type="submission" date="2022-03" db="EMBL/GenBank/DDBJ databases">
        <title>Draft genome sequence of Aduncisulcus paluster, a free-living microaerophilic Fornicata.</title>
        <authorList>
            <person name="Yuyama I."/>
            <person name="Kume K."/>
            <person name="Tamura T."/>
            <person name="Inagaki Y."/>
            <person name="Hashimoto T."/>
        </authorList>
    </citation>
    <scope>NUCLEOTIDE SEQUENCE</scope>
    <source>
        <strain evidence="4">NY0171</strain>
    </source>
</reference>
<evidence type="ECO:0000256" key="2">
    <source>
        <dbReference type="ARBA" id="ARBA00023027"/>
    </source>
</evidence>
<evidence type="ECO:0000259" key="3">
    <source>
        <dbReference type="Pfam" id="PF01207"/>
    </source>
</evidence>
<keyword evidence="2" id="KW-0520">NAD</keyword>
<dbReference type="InterPro" id="IPR013785">
    <property type="entry name" value="Aldolase_TIM"/>
</dbReference>
<dbReference type="Proteomes" id="UP001057375">
    <property type="component" value="Unassembled WGS sequence"/>
</dbReference>
<proteinExistence type="predicted"/>
<organism evidence="4 5">
    <name type="scientific">Aduncisulcus paluster</name>
    <dbReference type="NCBI Taxonomy" id="2918883"/>
    <lineage>
        <taxon>Eukaryota</taxon>
        <taxon>Metamonada</taxon>
        <taxon>Carpediemonas-like organisms</taxon>
        <taxon>Aduncisulcus</taxon>
    </lineage>
</organism>
<dbReference type="PANTHER" id="PTHR11082">
    <property type="entry name" value="TRNA-DIHYDROURIDINE SYNTHASE"/>
    <property type="match status" value="1"/>
</dbReference>
<evidence type="ECO:0000313" key="4">
    <source>
        <dbReference type="EMBL" id="GKT27241.1"/>
    </source>
</evidence>
<dbReference type="PANTHER" id="PTHR11082:SF5">
    <property type="entry name" value="TRNA-DIHYDROURIDINE(16_17) SYNTHASE [NAD(P)(+)]-LIKE"/>
    <property type="match status" value="1"/>
</dbReference>
<comment type="caution">
    <text evidence="4">The sequence shown here is derived from an EMBL/GenBank/DDBJ whole genome shotgun (WGS) entry which is preliminary data.</text>
</comment>
<gene>
    <name evidence="4" type="ORF">ADUPG1_013702</name>
</gene>
<keyword evidence="1" id="KW-0521">NADP</keyword>
<dbReference type="EMBL" id="BQXS01012724">
    <property type="protein sequence ID" value="GKT27241.1"/>
    <property type="molecule type" value="Genomic_DNA"/>
</dbReference>
<dbReference type="InterPro" id="IPR035587">
    <property type="entry name" value="DUS-like_FMN-bd"/>
</dbReference>
<evidence type="ECO:0000256" key="1">
    <source>
        <dbReference type="ARBA" id="ARBA00022857"/>
    </source>
</evidence>
<sequence>MTKTEVQPLISSDIKAEIEKEISYIKQYKDVGIDLRDRTTRRIISYIPPDPIPPATLKYPDKPSRFAWYNDVLKSPKTFLAPMVDGSDLPFRILTRRHGVECAFTPMYNSSVFATHPLQRIQVHPPPSDEYAKEDMNIIVQLCGNDPKKLVNSALVALSEDKFNRIAAFDINLGCPQRIARRGYFGSYLQDNWPLCFSLVRALHEALPVPVTVKIRVLSSLELTMRYVDMLVAAGAQMLTVHGRTREERNEKKTRTVNYEYIRAIVAKYGSVLPIVVNGAIDSFEKHSSVLKFTKAHATMAAEHILYDPSMYENAGIHGHDVWERVKREADRDAWEAVKEIGLPSQSSSSSPSLPDTVMLPLKRRSGESELLCTSDSAKESAKECPVAKEEAGERDRKDKKKKLLLGLDPSLYVHSPIKSSFSCDDEAYLLSLTQLATEFLDIASSCVTMPEWYKENHKQPINPGLTKTHLMPILEPHLARYTDLRDRLSNGRGMTLDIQRGIVKECERRIRERKGAVGNVVSAMRVRKREEKLRLAATSAKGEE</sequence>
<dbReference type="Gene3D" id="3.20.20.70">
    <property type="entry name" value="Aldolase class I"/>
    <property type="match status" value="1"/>
</dbReference>
<dbReference type="Pfam" id="PF01207">
    <property type="entry name" value="Dus"/>
    <property type="match status" value="1"/>
</dbReference>
<accession>A0ABQ5K739</accession>
<evidence type="ECO:0000313" key="5">
    <source>
        <dbReference type="Proteomes" id="UP001057375"/>
    </source>
</evidence>
<dbReference type="SUPFAM" id="SSF51395">
    <property type="entry name" value="FMN-linked oxidoreductases"/>
    <property type="match status" value="1"/>
</dbReference>